<dbReference type="PANTHER" id="PTHR35046:SF9">
    <property type="entry name" value="RNA-DIRECTED DNA POLYMERASE"/>
    <property type="match status" value="1"/>
</dbReference>
<protein>
    <recommendedName>
        <fullName evidence="1">Retrotransposon gag domain-containing protein</fullName>
    </recommendedName>
</protein>
<proteinExistence type="predicted"/>
<feature type="domain" description="Retrotransposon gag" evidence="1">
    <location>
        <begin position="19"/>
        <end position="115"/>
    </location>
</feature>
<feature type="non-terminal residue" evidence="2">
    <location>
        <position position="1"/>
    </location>
</feature>
<reference evidence="2" key="1">
    <citation type="submission" date="2018-05" db="EMBL/GenBank/DDBJ databases">
        <title>Draft genome of Mucuna pruriens seed.</title>
        <authorList>
            <person name="Nnadi N.E."/>
            <person name="Vos R."/>
            <person name="Hasami M.H."/>
            <person name="Devisetty U.K."/>
            <person name="Aguiy J.C."/>
        </authorList>
    </citation>
    <scope>NUCLEOTIDE SEQUENCE [LARGE SCALE GENOMIC DNA]</scope>
    <source>
        <strain evidence="2">JCA_2017</strain>
    </source>
</reference>
<dbReference type="InterPro" id="IPR005162">
    <property type="entry name" value="Retrotrans_gag_dom"/>
</dbReference>
<dbReference type="EMBL" id="QJKJ01000310">
    <property type="protein sequence ID" value="RDY13241.1"/>
    <property type="molecule type" value="Genomic_DNA"/>
</dbReference>
<evidence type="ECO:0000313" key="2">
    <source>
        <dbReference type="EMBL" id="RDY13241.1"/>
    </source>
</evidence>
<accession>A0A371IDV7</accession>
<dbReference type="Pfam" id="PF03732">
    <property type="entry name" value="Retrotrans_gag"/>
    <property type="match status" value="1"/>
</dbReference>
<dbReference type="AlphaFoldDB" id="A0A371IDV7"/>
<organism evidence="2 3">
    <name type="scientific">Mucuna pruriens</name>
    <name type="common">Velvet bean</name>
    <name type="synonym">Dolichos pruriens</name>
    <dbReference type="NCBI Taxonomy" id="157652"/>
    <lineage>
        <taxon>Eukaryota</taxon>
        <taxon>Viridiplantae</taxon>
        <taxon>Streptophyta</taxon>
        <taxon>Embryophyta</taxon>
        <taxon>Tracheophyta</taxon>
        <taxon>Spermatophyta</taxon>
        <taxon>Magnoliopsida</taxon>
        <taxon>eudicotyledons</taxon>
        <taxon>Gunneridae</taxon>
        <taxon>Pentapetalae</taxon>
        <taxon>rosids</taxon>
        <taxon>fabids</taxon>
        <taxon>Fabales</taxon>
        <taxon>Fabaceae</taxon>
        <taxon>Papilionoideae</taxon>
        <taxon>50 kb inversion clade</taxon>
        <taxon>NPAAA clade</taxon>
        <taxon>indigoferoid/millettioid clade</taxon>
        <taxon>Phaseoleae</taxon>
        <taxon>Mucuna</taxon>
    </lineage>
</organism>
<gene>
    <name evidence="2" type="ORF">CR513_01872</name>
</gene>
<comment type="caution">
    <text evidence="2">The sequence shown here is derived from an EMBL/GenBank/DDBJ whole genome shotgun (WGS) entry which is preliminary data.</text>
</comment>
<evidence type="ECO:0000259" key="1">
    <source>
        <dbReference type="Pfam" id="PF03732"/>
    </source>
</evidence>
<dbReference type="PANTHER" id="PTHR35046">
    <property type="entry name" value="ZINC KNUCKLE (CCHC-TYPE) FAMILY PROTEIN"/>
    <property type="match status" value="1"/>
</dbReference>
<keyword evidence="3" id="KW-1185">Reference proteome</keyword>
<sequence length="118" mass="14069">MDKCKIPLFLGNYKPEVLVTLEFGEYTLVWWSQMLEDIRRGVRDPCEDLVALKRFMRGRFVPTSHTRDLHNKLQMLYQGTRSVEEYHKEMEMDLMKAQIRESKEATTTQFLHGLNMEI</sequence>
<evidence type="ECO:0000313" key="3">
    <source>
        <dbReference type="Proteomes" id="UP000257109"/>
    </source>
</evidence>
<name>A0A371IDV7_MUCPR</name>
<dbReference type="OrthoDB" id="1731207at2759"/>
<dbReference type="Proteomes" id="UP000257109">
    <property type="component" value="Unassembled WGS sequence"/>
</dbReference>